<protein>
    <recommendedName>
        <fullName evidence="9">Glycine--tRNA ligase alpha subunit</fullName>
        <ecNumber evidence="9">6.1.1.14</ecNumber>
    </recommendedName>
    <alternativeName>
        <fullName evidence="9">Glycyl-tRNA synthetase alpha subunit</fullName>
        <shortName evidence="9">GlyRS</shortName>
    </alternativeName>
</protein>
<dbReference type="EC" id="6.1.1.14" evidence="9"/>
<comment type="subcellular location">
    <subcellularLocation>
        <location evidence="9">Cytoplasm</location>
    </subcellularLocation>
</comment>
<proteinExistence type="inferred from homology"/>
<dbReference type="PRINTS" id="PR01044">
    <property type="entry name" value="TRNASYNTHGA"/>
</dbReference>
<keyword evidence="9" id="KW-0963">Cytoplasm</keyword>
<evidence type="ECO:0000256" key="7">
    <source>
        <dbReference type="ARBA" id="ARBA00023146"/>
    </source>
</evidence>
<dbReference type="PANTHER" id="PTHR30075:SF2">
    <property type="entry name" value="GLYCINE--TRNA LIGASE, CHLOROPLASTIC_MITOCHONDRIAL 2"/>
    <property type="match status" value="1"/>
</dbReference>
<organism evidence="11 12">
    <name type="scientific">Marinobacter nauticus</name>
    <name type="common">Marinobacter hydrocarbonoclasticus</name>
    <name type="synonym">Marinobacter aquaeolei</name>
    <dbReference type="NCBI Taxonomy" id="2743"/>
    <lineage>
        <taxon>Bacteria</taxon>
        <taxon>Pseudomonadati</taxon>
        <taxon>Pseudomonadota</taxon>
        <taxon>Gammaproteobacteria</taxon>
        <taxon>Pseudomonadales</taxon>
        <taxon>Marinobacteraceae</taxon>
        <taxon>Marinobacter</taxon>
    </lineage>
</organism>
<dbReference type="Pfam" id="PF02091">
    <property type="entry name" value="tRNA-synt_2e"/>
    <property type="match status" value="1"/>
</dbReference>
<dbReference type="AlphaFoldDB" id="A0A368XIF9"/>
<feature type="region of interest" description="Disordered" evidence="10">
    <location>
        <begin position="344"/>
        <end position="364"/>
    </location>
</feature>
<dbReference type="HAMAP" id="MF_00254">
    <property type="entry name" value="Gly_tRNA_synth_alpha"/>
    <property type="match status" value="1"/>
</dbReference>
<evidence type="ECO:0000256" key="10">
    <source>
        <dbReference type="SAM" id="MobiDB-lite"/>
    </source>
</evidence>
<dbReference type="GO" id="GO:0005524">
    <property type="term" value="F:ATP binding"/>
    <property type="evidence" value="ECO:0007669"/>
    <property type="project" value="UniProtKB-UniRule"/>
</dbReference>
<dbReference type="SUPFAM" id="SSF55681">
    <property type="entry name" value="Class II aaRS and biotin synthetases"/>
    <property type="match status" value="1"/>
</dbReference>
<dbReference type="Gene3D" id="1.20.58.180">
    <property type="entry name" value="Class II aaRS and biotin synthetases, domain 2"/>
    <property type="match status" value="1"/>
</dbReference>
<evidence type="ECO:0000313" key="12">
    <source>
        <dbReference type="Proteomes" id="UP000253647"/>
    </source>
</evidence>
<dbReference type="NCBIfam" id="NF006827">
    <property type="entry name" value="PRK09348.1"/>
    <property type="match status" value="1"/>
</dbReference>
<dbReference type="Proteomes" id="UP000253647">
    <property type="component" value="Unassembled WGS sequence"/>
</dbReference>
<gene>
    <name evidence="9" type="primary">glyQ</name>
    <name evidence="11" type="ORF">DET61_10890</name>
</gene>
<accession>A0A368XIF9</accession>
<dbReference type="CDD" id="cd00733">
    <property type="entry name" value="GlyRS_alpha_core"/>
    <property type="match status" value="1"/>
</dbReference>
<dbReference type="PANTHER" id="PTHR30075">
    <property type="entry name" value="GLYCYL-TRNA SYNTHETASE"/>
    <property type="match status" value="1"/>
</dbReference>
<evidence type="ECO:0000256" key="9">
    <source>
        <dbReference type="HAMAP-Rule" id="MF_00254"/>
    </source>
</evidence>
<dbReference type="GO" id="GO:0005829">
    <property type="term" value="C:cytosol"/>
    <property type="evidence" value="ECO:0007669"/>
    <property type="project" value="TreeGrafter"/>
</dbReference>
<keyword evidence="6 9" id="KW-0648">Protein biosynthesis</keyword>
<reference evidence="11 12" key="1">
    <citation type="submission" date="2018-07" db="EMBL/GenBank/DDBJ databases">
        <title>Freshwater and sediment microbial communities from various areas in North America, analyzing microbe dynamics in response to fracking.</title>
        <authorList>
            <person name="Lamendella R."/>
        </authorList>
    </citation>
    <scope>NUCLEOTIDE SEQUENCE [LARGE SCALE GENOMIC DNA]</scope>
    <source>
        <strain evidence="11 12">105B</strain>
    </source>
</reference>
<comment type="subunit">
    <text evidence="2 9">Tetramer of two alpha and two beta subunits.</text>
</comment>
<keyword evidence="4 9" id="KW-0547">Nucleotide-binding</keyword>
<dbReference type="InterPro" id="IPR006194">
    <property type="entry name" value="Gly-tRNA-synth_heterodimer"/>
</dbReference>
<comment type="caution">
    <text evidence="11">The sequence shown here is derived from an EMBL/GenBank/DDBJ whole genome shotgun (WGS) entry which is preliminary data.</text>
</comment>
<dbReference type="InterPro" id="IPR045864">
    <property type="entry name" value="aa-tRNA-synth_II/BPL/LPL"/>
</dbReference>
<dbReference type="GO" id="GO:0004820">
    <property type="term" value="F:glycine-tRNA ligase activity"/>
    <property type="evidence" value="ECO:0007669"/>
    <property type="project" value="UniProtKB-UniRule"/>
</dbReference>
<comment type="similarity">
    <text evidence="1 9">Belongs to the class-II aminoacyl-tRNA synthetase family.</text>
</comment>
<evidence type="ECO:0000256" key="1">
    <source>
        <dbReference type="ARBA" id="ARBA00008226"/>
    </source>
</evidence>
<evidence type="ECO:0000256" key="8">
    <source>
        <dbReference type="ARBA" id="ARBA00047937"/>
    </source>
</evidence>
<keyword evidence="5 9" id="KW-0067">ATP-binding</keyword>
<evidence type="ECO:0000256" key="5">
    <source>
        <dbReference type="ARBA" id="ARBA00022840"/>
    </source>
</evidence>
<dbReference type="NCBIfam" id="TIGR00388">
    <property type="entry name" value="glyQ"/>
    <property type="match status" value="1"/>
</dbReference>
<evidence type="ECO:0000256" key="4">
    <source>
        <dbReference type="ARBA" id="ARBA00022741"/>
    </source>
</evidence>
<dbReference type="Gene3D" id="3.30.930.10">
    <property type="entry name" value="Bira Bifunctional Protein, Domain 2"/>
    <property type="match status" value="1"/>
</dbReference>
<evidence type="ECO:0000313" key="11">
    <source>
        <dbReference type="EMBL" id="RCW67733.1"/>
    </source>
</evidence>
<name>A0A368XIF9_MARNT</name>
<keyword evidence="7 9" id="KW-0030">Aminoacyl-tRNA synthetase</keyword>
<dbReference type="PROSITE" id="PS50861">
    <property type="entry name" value="AA_TRNA_LIGASE_II_GLYAB"/>
    <property type="match status" value="1"/>
</dbReference>
<keyword evidence="3 9" id="KW-0436">Ligase</keyword>
<dbReference type="EMBL" id="QPJI01000008">
    <property type="protein sequence ID" value="RCW67733.1"/>
    <property type="molecule type" value="Genomic_DNA"/>
</dbReference>
<evidence type="ECO:0000256" key="2">
    <source>
        <dbReference type="ARBA" id="ARBA00011209"/>
    </source>
</evidence>
<evidence type="ECO:0000256" key="3">
    <source>
        <dbReference type="ARBA" id="ARBA00022598"/>
    </source>
</evidence>
<evidence type="ECO:0000256" key="6">
    <source>
        <dbReference type="ARBA" id="ARBA00022917"/>
    </source>
</evidence>
<dbReference type="InterPro" id="IPR002310">
    <property type="entry name" value="Gly-tRNA_ligase_asu"/>
</dbReference>
<dbReference type="GO" id="GO:0006426">
    <property type="term" value="P:glycyl-tRNA aminoacylation"/>
    <property type="evidence" value="ECO:0007669"/>
    <property type="project" value="UniProtKB-UniRule"/>
</dbReference>
<sequence>MRVFKFSECPGTGAHTQTDQQANVVTDKATNNSAPDIKTFQGLILALQNFWAQHGCVVLQPLDMEVGAGTFHPATFLRSIGPETWNSAYVQPSRRPTDGRYGENPNRLQHYYQFQVVLKPSPDNIQELYLDSLRALGLDPLVHDIRFVEDNWESPTLGAWGLGWEIWLNGMEVTQFTYFQQVGGLECYPVTGELTYGLERIAMYLQGVDSVYDLVWTNGPDGVVTYGDVFHQQEVEMSTYNFEHADTEFLFHSFDVYERESARLIEAGLPLPAYEQVLKASHTFNLLDARHAISVTERQRFILRVRTLARSVAQAYFESRRKLGFPLAPEHLRQEVLAAAEAADAKASKKGKKANKAPQEQGNA</sequence>
<dbReference type="FunFam" id="3.30.930.10:FF:000006">
    <property type="entry name" value="Glycine--tRNA ligase alpha subunit"/>
    <property type="match status" value="1"/>
</dbReference>
<comment type="catalytic activity">
    <reaction evidence="8 9">
        <text>tRNA(Gly) + glycine + ATP = glycyl-tRNA(Gly) + AMP + diphosphate</text>
        <dbReference type="Rhea" id="RHEA:16013"/>
        <dbReference type="Rhea" id="RHEA-COMP:9664"/>
        <dbReference type="Rhea" id="RHEA-COMP:9683"/>
        <dbReference type="ChEBI" id="CHEBI:30616"/>
        <dbReference type="ChEBI" id="CHEBI:33019"/>
        <dbReference type="ChEBI" id="CHEBI:57305"/>
        <dbReference type="ChEBI" id="CHEBI:78442"/>
        <dbReference type="ChEBI" id="CHEBI:78522"/>
        <dbReference type="ChEBI" id="CHEBI:456215"/>
        <dbReference type="EC" id="6.1.1.14"/>
    </reaction>
</comment>